<evidence type="ECO:0000313" key="1">
    <source>
        <dbReference type="EMBL" id="MBB5033977.1"/>
    </source>
</evidence>
<keyword evidence="2" id="KW-1185">Reference proteome</keyword>
<dbReference type="InterPro" id="IPR010869">
    <property type="entry name" value="DUF1501"/>
</dbReference>
<sequence length="453" mass="49051">MLTLSGKSHGKFCDGVSRRDFLRIGGLAMGGLSLPELLKAEAEARTGRSFKSVIMIYLCGAPPHQDMYDLKMDAPLEIRGPYKPIKTAVPGIHISEHAPRLAKIMDKLVPIRSMYGSPNGAHDSFICYTGKPPPPNGGAAPVGRLSDPPSFGSVISRLKGQADPAMPAFVGLAPKAGHPPYGSPGHPGFCGNTHAAFRPNGAGMDDLQLNGITLDRLEDRRSLLTGFDSFRRELDASGLVGSMDAFNQQALNVLTSSKLLTALDLTKESVKTRERYGKGDPKNYGDGAPLNLEHFLLARRLVEAGARVVTLNFGRWDFHDNNYPQLLRHLPLFDQGMSALVEDLHERGLDKDVAVVAWGEFGRTPIVNKEGGRDHWPRVGGALLAGGGLRTGQVIGATDKLGGEPTERPVHFGEVFATLYKHMGIDTVKTTLNDLTGRPQYLVDGWQPMPELI</sequence>
<dbReference type="Pfam" id="PF07394">
    <property type="entry name" value="DUF1501"/>
    <property type="match status" value="1"/>
</dbReference>
<organism evidence="1 2">
    <name type="scientific">Prosthecobacter vanneervenii</name>
    <dbReference type="NCBI Taxonomy" id="48466"/>
    <lineage>
        <taxon>Bacteria</taxon>
        <taxon>Pseudomonadati</taxon>
        <taxon>Verrucomicrobiota</taxon>
        <taxon>Verrucomicrobiia</taxon>
        <taxon>Verrucomicrobiales</taxon>
        <taxon>Verrucomicrobiaceae</taxon>
        <taxon>Prosthecobacter</taxon>
    </lineage>
</organism>
<dbReference type="InterPro" id="IPR017850">
    <property type="entry name" value="Alkaline_phosphatase_core_sf"/>
</dbReference>
<dbReference type="EMBL" id="JACHIG010000008">
    <property type="protein sequence ID" value="MBB5033977.1"/>
    <property type="molecule type" value="Genomic_DNA"/>
</dbReference>
<name>A0A7W8DLB2_9BACT</name>
<dbReference type="SUPFAM" id="SSF53649">
    <property type="entry name" value="Alkaline phosphatase-like"/>
    <property type="match status" value="1"/>
</dbReference>
<reference evidence="1 2" key="1">
    <citation type="submission" date="2020-08" db="EMBL/GenBank/DDBJ databases">
        <title>Genomic Encyclopedia of Type Strains, Phase IV (KMG-IV): sequencing the most valuable type-strain genomes for metagenomic binning, comparative biology and taxonomic classification.</title>
        <authorList>
            <person name="Goeker M."/>
        </authorList>
    </citation>
    <scope>NUCLEOTIDE SEQUENCE [LARGE SCALE GENOMIC DNA]</scope>
    <source>
        <strain evidence="1 2">DSM 12252</strain>
    </source>
</reference>
<protein>
    <recommendedName>
        <fullName evidence="3">DUF1501 domain-containing protein</fullName>
    </recommendedName>
</protein>
<gene>
    <name evidence="1" type="ORF">HNQ65_003568</name>
</gene>
<dbReference type="RefSeq" id="WP_184341329.1">
    <property type="nucleotide sequence ID" value="NZ_JACHIG010000008.1"/>
</dbReference>
<dbReference type="InterPro" id="IPR006311">
    <property type="entry name" value="TAT_signal"/>
</dbReference>
<dbReference type="PANTHER" id="PTHR43737:SF1">
    <property type="entry name" value="DUF1501 DOMAIN-CONTAINING PROTEIN"/>
    <property type="match status" value="1"/>
</dbReference>
<dbReference type="PROSITE" id="PS51318">
    <property type="entry name" value="TAT"/>
    <property type="match status" value="1"/>
</dbReference>
<dbReference type="Proteomes" id="UP000590740">
    <property type="component" value="Unassembled WGS sequence"/>
</dbReference>
<accession>A0A7W8DLB2</accession>
<dbReference type="AlphaFoldDB" id="A0A7W8DLB2"/>
<comment type="caution">
    <text evidence="1">The sequence shown here is derived from an EMBL/GenBank/DDBJ whole genome shotgun (WGS) entry which is preliminary data.</text>
</comment>
<proteinExistence type="predicted"/>
<evidence type="ECO:0008006" key="3">
    <source>
        <dbReference type="Google" id="ProtNLM"/>
    </source>
</evidence>
<dbReference type="PANTHER" id="PTHR43737">
    <property type="entry name" value="BLL7424 PROTEIN"/>
    <property type="match status" value="1"/>
</dbReference>
<evidence type="ECO:0000313" key="2">
    <source>
        <dbReference type="Proteomes" id="UP000590740"/>
    </source>
</evidence>